<comment type="caution">
    <text evidence="3">The sequence shown here is derived from an EMBL/GenBank/DDBJ whole genome shotgun (WGS) entry which is preliminary data.</text>
</comment>
<keyword evidence="2" id="KW-1133">Transmembrane helix</keyword>
<keyword evidence="4" id="KW-1185">Reference proteome</keyword>
<feature type="compositionally biased region" description="Basic residues" evidence="1">
    <location>
        <begin position="92"/>
        <end position="108"/>
    </location>
</feature>
<gene>
    <name evidence="3" type="ORF">TWF694_007301</name>
</gene>
<proteinExistence type="predicted"/>
<evidence type="ECO:0000256" key="1">
    <source>
        <dbReference type="SAM" id="MobiDB-lite"/>
    </source>
</evidence>
<accession>A0AAV9XKR4</accession>
<evidence type="ECO:0000313" key="3">
    <source>
        <dbReference type="EMBL" id="KAK6541492.1"/>
    </source>
</evidence>
<feature type="transmembrane region" description="Helical" evidence="2">
    <location>
        <begin position="20"/>
        <end position="50"/>
    </location>
</feature>
<dbReference type="AlphaFoldDB" id="A0AAV9XKR4"/>
<name>A0AAV9XKR4_9PEZI</name>
<evidence type="ECO:0000256" key="2">
    <source>
        <dbReference type="SAM" id="Phobius"/>
    </source>
</evidence>
<feature type="compositionally biased region" description="Polar residues" evidence="1">
    <location>
        <begin position="69"/>
        <end position="85"/>
    </location>
</feature>
<keyword evidence="2" id="KW-0812">Transmembrane</keyword>
<protein>
    <submittedName>
        <fullName evidence="3">Uncharacterized protein</fullName>
    </submittedName>
</protein>
<sequence>MFGAKTEPTLSERFFGVLRFIASFLIPLVLGVTIAAVVTKFTTGGFYLWLSRRKEAPKSISAKAEKSTQENSQESTNPDSNQSIKPETPYKQPKKKKSVRFATRRSSRSMKPAAPKD</sequence>
<reference evidence="3 4" key="1">
    <citation type="submission" date="2019-10" db="EMBL/GenBank/DDBJ databases">
        <authorList>
            <person name="Palmer J.M."/>
        </authorList>
    </citation>
    <scope>NUCLEOTIDE SEQUENCE [LARGE SCALE GENOMIC DNA]</scope>
    <source>
        <strain evidence="3 4">TWF694</strain>
    </source>
</reference>
<feature type="compositionally biased region" description="Basic and acidic residues" evidence="1">
    <location>
        <begin position="59"/>
        <end position="68"/>
    </location>
</feature>
<feature type="region of interest" description="Disordered" evidence="1">
    <location>
        <begin position="59"/>
        <end position="117"/>
    </location>
</feature>
<dbReference type="Proteomes" id="UP001365542">
    <property type="component" value="Unassembled WGS sequence"/>
</dbReference>
<organism evidence="3 4">
    <name type="scientific">Orbilia ellipsospora</name>
    <dbReference type="NCBI Taxonomy" id="2528407"/>
    <lineage>
        <taxon>Eukaryota</taxon>
        <taxon>Fungi</taxon>
        <taxon>Dikarya</taxon>
        <taxon>Ascomycota</taxon>
        <taxon>Pezizomycotina</taxon>
        <taxon>Orbiliomycetes</taxon>
        <taxon>Orbiliales</taxon>
        <taxon>Orbiliaceae</taxon>
        <taxon>Orbilia</taxon>
    </lineage>
</organism>
<dbReference type="EMBL" id="JAVHJO010000003">
    <property type="protein sequence ID" value="KAK6541492.1"/>
    <property type="molecule type" value="Genomic_DNA"/>
</dbReference>
<keyword evidence="2" id="KW-0472">Membrane</keyword>
<evidence type="ECO:0000313" key="4">
    <source>
        <dbReference type="Proteomes" id="UP001365542"/>
    </source>
</evidence>